<dbReference type="Proteomes" id="UP000053820">
    <property type="component" value="Unassembled WGS sequence"/>
</dbReference>
<dbReference type="AlphaFoldDB" id="A0A0C9WC01"/>
<proteinExistence type="predicted"/>
<dbReference type="EMBL" id="KN839864">
    <property type="protein sequence ID" value="KIJ61272.1"/>
    <property type="molecule type" value="Genomic_DNA"/>
</dbReference>
<evidence type="ECO:0000313" key="2">
    <source>
        <dbReference type="Proteomes" id="UP000053820"/>
    </source>
</evidence>
<name>A0A0C9WC01_9AGAM</name>
<dbReference type="HOGENOM" id="CLU_2979369_0_0_1"/>
<reference evidence="1 2" key="1">
    <citation type="submission" date="2014-04" db="EMBL/GenBank/DDBJ databases">
        <title>Evolutionary Origins and Diversification of the Mycorrhizal Mutualists.</title>
        <authorList>
            <consortium name="DOE Joint Genome Institute"/>
            <consortium name="Mycorrhizal Genomics Consortium"/>
            <person name="Kohler A."/>
            <person name="Kuo A."/>
            <person name="Nagy L.G."/>
            <person name="Floudas D."/>
            <person name="Copeland A."/>
            <person name="Barry K.W."/>
            <person name="Cichocki N."/>
            <person name="Veneault-Fourrey C."/>
            <person name="LaButti K."/>
            <person name="Lindquist E.A."/>
            <person name="Lipzen A."/>
            <person name="Lundell T."/>
            <person name="Morin E."/>
            <person name="Murat C."/>
            <person name="Riley R."/>
            <person name="Ohm R."/>
            <person name="Sun H."/>
            <person name="Tunlid A."/>
            <person name="Henrissat B."/>
            <person name="Grigoriev I.V."/>
            <person name="Hibbett D.S."/>
            <person name="Martin F."/>
        </authorList>
    </citation>
    <scope>NUCLEOTIDE SEQUENCE [LARGE SCALE GENOMIC DNA]</scope>
    <source>
        <strain evidence="1 2">MD-312</strain>
    </source>
</reference>
<accession>A0A0C9WC01</accession>
<gene>
    <name evidence="1" type="ORF">HYDPIDRAFT_116291</name>
</gene>
<protein>
    <submittedName>
        <fullName evidence="1">Unplaced genomic scaffold scaffold_30, whole genome shotgun sequence</fullName>
    </submittedName>
</protein>
<keyword evidence="2" id="KW-1185">Reference proteome</keyword>
<organism evidence="1 2">
    <name type="scientific">Hydnomerulius pinastri MD-312</name>
    <dbReference type="NCBI Taxonomy" id="994086"/>
    <lineage>
        <taxon>Eukaryota</taxon>
        <taxon>Fungi</taxon>
        <taxon>Dikarya</taxon>
        <taxon>Basidiomycota</taxon>
        <taxon>Agaricomycotina</taxon>
        <taxon>Agaricomycetes</taxon>
        <taxon>Agaricomycetidae</taxon>
        <taxon>Boletales</taxon>
        <taxon>Boletales incertae sedis</taxon>
        <taxon>Leucogyrophana</taxon>
    </lineage>
</organism>
<sequence>MRSVRLLCHASSTRHPVTRLITEWKSWMPGSSQSGYDTARGDNGAEWTSFNEGSYTYL</sequence>
<evidence type="ECO:0000313" key="1">
    <source>
        <dbReference type="EMBL" id="KIJ61272.1"/>
    </source>
</evidence>